<keyword evidence="3" id="KW-1185">Reference proteome</keyword>
<dbReference type="Gene3D" id="1.20.120.520">
    <property type="entry name" value="nmb1532 protein domain like"/>
    <property type="match status" value="1"/>
</dbReference>
<dbReference type="InterPro" id="IPR019903">
    <property type="entry name" value="RIC_family"/>
</dbReference>
<name>A0A0S2I493_9BACT</name>
<proteinExistence type="predicted"/>
<dbReference type="OrthoDB" id="937463at2"/>
<dbReference type="PANTHER" id="PTHR36438">
    <property type="entry name" value="IRON-SULFUR CLUSTER REPAIR PROTEIN YTFE"/>
    <property type="match status" value="1"/>
</dbReference>
<gene>
    <name evidence="2" type="ORF">L21SP5_03639</name>
</gene>
<evidence type="ECO:0000313" key="2">
    <source>
        <dbReference type="EMBL" id="ALO17240.1"/>
    </source>
</evidence>
<dbReference type="STRING" id="1307839.L21SP5_03639"/>
<dbReference type="PANTHER" id="PTHR36438:SF1">
    <property type="entry name" value="IRON-SULFUR CLUSTER REPAIR PROTEIN YTFE"/>
    <property type="match status" value="1"/>
</dbReference>
<dbReference type="GO" id="GO:0005737">
    <property type="term" value="C:cytoplasm"/>
    <property type="evidence" value="ECO:0007669"/>
    <property type="project" value="UniProtKB-SubCell"/>
</dbReference>
<dbReference type="KEGG" id="blq:L21SP5_03639"/>
<organism evidence="2 3">
    <name type="scientific">Salinivirga cyanobacteriivorans</name>
    <dbReference type="NCBI Taxonomy" id="1307839"/>
    <lineage>
        <taxon>Bacteria</taxon>
        <taxon>Pseudomonadati</taxon>
        <taxon>Bacteroidota</taxon>
        <taxon>Bacteroidia</taxon>
        <taxon>Bacteroidales</taxon>
        <taxon>Salinivirgaceae</taxon>
        <taxon>Salinivirga</taxon>
    </lineage>
</organism>
<dbReference type="RefSeq" id="WP_057954542.1">
    <property type="nucleotide sequence ID" value="NZ_CP013118.1"/>
</dbReference>
<comment type="subcellular location">
    <subcellularLocation>
        <location evidence="1">Cytoplasm</location>
    </subcellularLocation>
</comment>
<dbReference type="AlphaFoldDB" id="A0A0S2I493"/>
<dbReference type="Proteomes" id="UP000064893">
    <property type="component" value="Chromosome"/>
</dbReference>
<accession>A0A0S2I493</accession>
<protein>
    <submittedName>
        <fullName evidence="2">Iron-sulfur cluster repair di-iron protein</fullName>
    </submittedName>
</protein>
<sequence>MYKTQKSYITKDKKMLDLINENYSLLLCLQHFDIDFSVDNMTVKELCASNKINLIVFIIIANLYNGFFPTDNEIEKIDDITPVLSFLKKSHSFYIEDKYPELKYYLAKIKNNHSNKDFQLIEQFFNDYFEEVMEHLNYEDKVAFPHFFSLINKDKLQQRKSFSANEYKNHHTDIETKLTDLKNLFLKHIKIKSDLNTKRKFLNTLFGLEFDLKIHSIIEEKILIPLIEKIEVQQNG</sequence>
<evidence type="ECO:0000313" key="3">
    <source>
        <dbReference type="Proteomes" id="UP000064893"/>
    </source>
</evidence>
<evidence type="ECO:0000256" key="1">
    <source>
        <dbReference type="ARBA" id="ARBA00004496"/>
    </source>
</evidence>
<dbReference type="EMBL" id="CP013118">
    <property type="protein sequence ID" value="ALO17240.1"/>
    <property type="molecule type" value="Genomic_DNA"/>
</dbReference>
<reference evidence="2 3" key="1">
    <citation type="submission" date="2015-11" db="EMBL/GenBank/DDBJ databases">
        <title>Description and complete genome sequence of a novel strain predominating in hypersaline microbial mats and representing a new family of the Bacteriodetes phylum.</title>
        <authorList>
            <person name="Spring S."/>
            <person name="Bunk B."/>
            <person name="Sproer C."/>
            <person name="Klenk H.-P."/>
        </authorList>
    </citation>
    <scope>NUCLEOTIDE SEQUENCE [LARGE SCALE GENOMIC DNA]</scope>
    <source>
        <strain evidence="2 3">L21-Spi-D4</strain>
    </source>
</reference>